<organism evidence="6">
    <name type="scientific">hydrothermal vent metagenome</name>
    <dbReference type="NCBI Taxonomy" id="652676"/>
    <lineage>
        <taxon>unclassified sequences</taxon>
        <taxon>metagenomes</taxon>
        <taxon>ecological metagenomes</taxon>
    </lineage>
</organism>
<feature type="domain" description="HAMP" evidence="5">
    <location>
        <begin position="325"/>
        <end position="377"/>
    </location>
</feature>
<evidence type="ECO:0000259" key="4">
    <source>
        <dbReference type="PROSITE" id="PS50111"/>
    </source>
</evidence>
<feature type="transmembrane region" description="Helical" evidence="3">
    <location>
        <begin position="13"/>
        <end position="34"/>
    </location>
</feature>
<keyword evidence="1" id="KW-0807">Transducer</keyword>
<dbReference type="Gene3D" id="6.10.340.10">
    <property type="match status" value="2"/>
</dbReference>
<dbReference type="SUPFAM" id="SSF58104">
    <property type="entry name" value="Methyl-accepting chemotaxis protein (MCP) signaling domain"/>
    <property type="match status" value="1"/>
</dbReference>
<sequence length="654" mass="71627">MFSFKHAPLLVKINFIVAIIFIIVIATVTGYTGYREKNTALDFAKEQVKDMSTFYFDSLNTMMLTGTMDQRSVLRNKILRRPGIKAARVVRGEPVKQQFGRGFDEEQPQDDLDRRALEGEDILIVEKGPEGRLITVLTPFRATENTRNVNCLQCHNVPSGAVNGAVRISFSLAEMDQIIENELWIGFAFNTTLLTIGLIMINFIVRRWVTTPLNGLITVVQQRTAGDVDIRAIVIDEDEVGKLALAFNSMADKMNDSVTREHLIAEDLRNKVDHLLEVVRKAARGDLTGQVRLSGDDAIGELAQVIQIMINNLRLSLKEKHDAMKEIQEKVDRILAVVTKAAEGDLTGKVDVHGDDAIGRLAFAVQVMIDNLHALVSQVQQSGIQVSSSATEIAATAKEQLATMSQQAATVNDIVTTSTEISATAQNLLETMTEVATVSEDTTEFANSGKIELSTMEQTMNLVVDASQAIGGKLEALREKAASINTVVTTITKVADQTNLLSLNAAIEAEKAGEHGLGFSVVATEIRRLADQTAVASWDIEQLINKMQMAVVASAMSVEKFSEEVKQSVNEVDVVSTKLTKIIEQVEVLPPRFESVREGMQFQSQGAVQIKHAVALLNESAQQTVESLKHSDSAIDKLNEAARGLQQGVSKFKV</sequence>
<evidence type="ECO:0000256" key="1">
    <source>
        <dbReference type="ARBA" id="ARBA00023224"/>
    </source>
</evidence>
<dbReference type="GO" id="GO:0016020">
    <property type="term" value="C:membrane"/>
    <property type="evidence" value="ECO:0007669"/>
    <property type="project" value="InterPro"/>
</dbReference>
<feature type="transmembrane region" description="Helical" evidence="3">
    <location>
        <begin position="183"/>
        <end position="205"/>
    </location>
</feature>
<dbReference type="SMART" id="SM00304">
    <property type="entry name" value="HAMP"/>
    <property type="match status" value="3"/>
</dbReference>
<dbReference type="PROSITE" id="PS50885">
    <property type="entry name" value="HAMP"/>
    <property type="match status" value="3"/>
</dbReference>
<dbReference type="PROSITE" id="PS50111">
    <property type="entry name" value="CHEMOTAXIS_TRANSDUC_2"/>
    <property type="match status" value="1"/>
</dbReference>
<dbReference type="SMART" id="SM00283">
    <property type="entry name" value="MA"/>
    <property type="match status" value="1"/>
</dbReference>
<reference evidence="6" key="1">
    <citation type="submission" date="2018-06" db="EMBL/GenBank/DDBJ databases">
        <authorList>
            <person name="Zhirakovskaya E."/>
        </authorList>
    </citation>
    <scope>NUCLEOTIDE SEQUENCE</scope>
</reference>
<dbReference type="AlphaFoldDB" id="A0A3B0Z346"/>
<keyword evidence="3" id="KW-1133">Transmembrane helix</keyword>
<dbReference type="InterPro" id="IPR004089">
    <property type="entry name" value="MCPsignal_dom"/>
</dbReference>
<evidence type="ECO:0000259" key="5">
    <source>
        <dbReference type="PROSITE" id="PS50885"/>
    </source>
</evidence>
<feature type="domain" description="HAMP" evidence="5">
    <location>
        <begin position="207"/>
        <end position="259"/>
    </location>
</feature>
<protein>
    <submittedName>
        <fullName evidence="6">Methyl-accepting chemotaxis sensor/transducer protein</fullName>
    </submittedName>
</protein>
<evidence type="ECO:0000256" key="3">
    <source>
        <dbReference type="SAM" id="Phobius"/>
    </source>
</evidence>
<gene>
    <name evidence="6" type="ORF">MNBD_GAMMA16-1292</name>
</gene>
<keyword evidence="3" id="KW-0812">Transmembrane</keyword>
<proteinExistence type="inferred from homology"/>
<feature type="domain" description="HAMP" evidence="5">
    <location>
        <begin position="266"/>
        <end position="318"/>
    </location>
</feature>
<dbReference type="PANTHER" id="PTHR32089:SF120">
    <property type="entry name" value="METHYL-ACCEPTING CHEMOTAXIS PROTEIN TLPQ"/>
    <property type="match status" value="1"/>
</dbReference>
<dbReference type="EMBL" id="UOFO01000129">
    <property type="protein sequence ID" value="VAW87705.1"/>
    <property type="molecule type" value="Genomic_DNA"/>
</dbReference>
<feature type="domain" description="Methyl-accepting transducer" evidence="4">
    <location>
        <begin position="382"/>
        <end position="618"/>
    </location>
</feature>
<name>A0A3B0Z346_9ZZZZ</name>
<evidence type="ECO:0000313" key="6">
    <source>
        <dbReference type="EMBL" id="VAW87705.1"/>
    </source>
</evidence>
<dbReference type="InterPro" id="IPR003660">
    <property type="entry name" value="HAMP_dom"/>
</dbReference>
<dbReference type="PANTHER" id="PTHR32089">
    <property type="entry name" value="METHYL-ACCEPTING CHEMOTAXIS PROTEIN MCPB"/>
    <property type="match status" value="1"/>
</dbReference>
<accession>A0A3B0Z346</accession>
<dbReference type="CDD" id="cd06225">
    <property type="entry name" value="HAMP"/>
    <property type="match status" value="3"/>
</dbReference>
<evidence type="ECO:0000256" key="2">
    <source>
        <dbReference type="ARBA" id="ARBA00029447"/>
    </source>
</evidence>
<dbReference type="Gene3D" id="3.30.450.290">
    <property type="match status" value="1"/>
</dbReference>
<dbReference type="Pfam" id="PF00672">
    <property type="entry name" value="HAMP"/>
    <property type="match status" value="3"/>
</dbReference>
<dbReference type="SUPFAM" id="SSF158472">
    <property type="entry name" value="HAMP domain-like"/>
    <property type="match status" value="1"/>
</dbReference>
<keyword evidence="3" id="KW-0472">Membrane</keyword>
<dbReference type="Gene3D" id="1.10.287.950">
    <property type="entry name" value="Methyl-accepting chemotaxis protein"/>
    <property type="match status" value="1"/>
</dbReference>
<dbReference type="Pfam" id="PF00015">
    <property type="entry name" value="MCPsignal"/>
    <property type="match status" value="1"/>
</dbReference>
<comment type="similarity">
    <text evidence="2">Belongs to the methyl-accepting chemotaxis (MCP) protein family.</text>
</comment>
<dbReference type="GO" id="GO:0007165">
    <property type="term" value="P:signal transduction"/>
    <property type="evidence" value="ECO:0007669"/>
    <property type="project" value="UniProtKB-KW"/>
</dbReference>